<dbReference type="CDD" id="cd02000">
    <property type="entry name" value="TPP_E1_PDC_ADC_BCADC"/>
    <property type="match status" value="1"/>
</dbReference>
<dbReference type="RefSeq" id="WP_306995812.1">
    <property type="nucleotide sequence ID" value="NZ_JAUSUT010000001.1"/>
</dbReference>
<sequence>MSWPLQTHPYGEHAPVLPPMENRDFDHAALDRSTRLGLYRRLQELRQLEKRAYDLFMRNLVKGTSHLSLGMEAISAGFGAAMRPDDYTFATYRGHAHTLSRGVPMAPVLAELMGRANGLLGGKGGSMHLTSVEHGVLGSYAIIGAHLVIANGAALSAQLRGSGQVTVCFFGDGTTNIGAFHEALNFAAVYSLPVVFVCENNHYMEYTPIGDITAVPRPAADRAAAYGLASRTVDGNDVDAVHLAAQELLAQARAGEGPSLIEAVTYRHGGHSRADPGKYRPDKEVRAWLDYDPITLYRGRLGRLGVPAAELDAIDREVAAAVDEATEIARNGAEPDIASALTDVWADGGSSWRN</sequence>
<evidence type="ECO:0000256" key="1">
    <source>
        <dbReference type="ARBA" id="ARBA00001964"/>
    </source>
</evidence>
<dbReference type="PANTHER" id="PTHR11516:SF60">
    <property type="entry name" value="PYRUVATE DEHYDROGENASE E1 COMPONENT SUBUNIT ALPHA"/>
    <property type="match status" value="1"/>
</dbReference>
<keyword evidence="6" id="KW-1185">Reference proteome</keyword>
<dbReference type="InterPro" id="IPR029061">
    <property type="entry name" value="THDP-binding"/>
</dbReference>
<dbReference type="GO" id="GO:0004739">
    <property type="term" value="F:pyruvate dehydrogenase (acetyl-transferring) activity"/>
    <property type="evidence" value="ECO:0007669"/>
    <property type="project" value="UniProtKB-EC"/>
</dbReference>
<dbReference type="InterPro" id="IPR001017">
    <property type="entry name" value="DH_E1"/>
</dbReference>
<proteinExistence type="predicted"/>
<dbReference type="SUPFAM" id="SSF52518">
    <property type="entry name" value="Thiamin diphosphate-binding fold (THDP-binding)"/>
    <property type="match status" value="1"/>
</dbReference>
<protein>
    <submittedName>
        <fullName evidence="5">Pyruvate dehydrogenase E1 component alpha subunit</fullName>
        <ecNumber evidence="5">1.2.4.1</ecNumber>
    </submittedName>
</protein>
<evidence type="ECO:0000256" key="2">
    <source>
        <dbReference type="ARBA" id="ARBA00023002"/>
    </source>
</evidence>
<evidence type="ECO:0000313" key="6">
    <source>
        <dbReference type="Proteomes" id="UP001229651"/>
    </source>
</evidence>
<dbReference type="Gene3D" id="3.40.50.970">
    <property type="match status" value="1"/>
</dbReference>
<dbReference type="EMBL" id="JAUSUT010000001">
    <property type="protein sequence ID" value="MDQ0381274.1"/>
    <property type="molecule type" value="Genomic_DNA"/>
</dbReference>
<evidence type="ECO:0000313" key="5">
    <source>
        <dbReference type="EMBL" id="MDQ0381274.1"/>
    </source>
</evidence>
<accession>A0ABU0F120</accession>
<dbReference type="EC" id="1.2.4.1" evidence="5"/>
<dbReference type="InterPro" id="IPR050642">
    <property type="entry name" value="PDH_E1_Alpha_Subunit"/>
</dbReference>
<gene>
    <name evidence="5" type="ORF">FB470_005268</name>
</gene>
<dbReference type="Pfam" id="PF00676">
    <property type="entry name" value="E1_dh"/>
    <property type="match status" value="1"/>
</dbReference>
<keyword evidence="2 5" id="KW-0560">Oxidoreductase</keyword>
<evidence type="ECO:0000256" key="3">
    <source>
        <dbReference type="ARBA" id="ARBA00023052"/>
    </source>
</evidence>
<comment type="cofactor">
    <cofactor evidence="1">
        <name>thiamine diphosphate</name>
        <dbReference type="ChEBI" id="CHEBI:58937"/>
    </cofactor>
</comment>
<evidence type="ECO:0000259" key="4">
    <source>
        <dbReference type="Pfam" id="PF00676"/>
    </source>
</evidence>
<dbReference type="PANTHER" id="PTHR11516">
    <property type="entry name" value="PYRUVATE DEHYDROGENASE E1 COMPONENT, ALPHA SUBUNIT BACTERIAL AND ORGANELLAR"/>
    <property type="match status" value="1"/>
</dbReference>
<name>A0ABU0F120_9PSEU</name>
<keyword evidence="5" id="KW-0670">Pyruvate</keyword>
<reference evidence="5 6" key="1">
    <citation type="submission" date="2023-07" db="EMBL/GenBank/DDBJ databases">
        <title>Sequencing the genomes of 1000 actinobacteria strains.</title>
        <authorList>
            <person name="Klenk H.-P."/>
        </authorList>
    </citation>
    <scope>NUCLEOTIDE SEQUENCE [LARGE SCALE GENOMIC DNA]</scope>
    <source>
        <strain evidence="5 6">DSM 45805</strain>
    </source>
</reference>
<dbReference type="Proteomes" id="UP001229651">
    <property type="component" value="Unassembled WGS sequence"/>
</dbReference>
<organism evidence="5 6">
    <name type="scientific">Amycolatopsis thermophila</name>
    <dbReference type="NCBI Taxonomy" id="206084"/>
    <lineage>
        <taxon>Bacteria</taxon>
        <taxon>Bacillati</taxon>
        <taxon>Actinomycetota</taxon>
        <taxon>Actinomycetes</taxon>
        <taxon>Pseudonocardiales</taxon>
        <taxon>Pseudonocardiaceae</taxon>
        <taxon>Amycolatopsis</taxon>
    </lineage>
</organism>
<keyword evidence="3" id="KW-0786">Thiamine pyrophosphate</keyword>
<feature type="domain" description="Dehydrogenase E1 component" evidence="4">
    <location>
        <begin position="41"/>
        <end position="336"/>
    </location>
</feature>
<comment type="caution">
    <text evidence="5">The sequence shown here is derived from an EMBL/GenBank/DDBJ whole genome shotgun (WGS) entry which is preliminary data.</text>
</comment>